<proteinExistence type="predicted"/>
<evidence type="ECO:0000313" key="3">
    <source>
        <dbReference type="Proteomes" id="UP000799302"/>
    </source>
</evidence>
<evidence type="ECO:0000313" key="2">
    <source>
        <dbReference type="EMBL" id="KAF2666916.1"/>
    </source>
</evidence>
<feature type="compositionally biased region" description="Low complexity" evidence="1">
    <location>
        <begin position="10"/>
        <end position="23"/>
    </location>
</feature>
<sequence length="208" mass="23407">MALKRKRSSCDVSPSSSTSSFSPPSDPVSPTPVRQFPNAVSMDLDTNMSFCSAGWTYDWEDDTRYGLNSRTRKRFRDNRPDEDVIHKNTLQKLFGAQKQTQDTTSAATSPLDSSSRTISRPQRTLHAFWTLPHQAMHFPTSTPELSTQTCLDDLRCNDCDGSLRDDNAMDIDSNYIVEESRCHICQRSVCDMCSVGVASMRRCLRCSS</sequence>
<reference evidence="2" key="1">
    <citation type="journal article" date="2020" name="Stud. Mycol.">
        <title>101 Dothideomycetes genomes: a test case for predicting lifestyles and emergence of pathogens.</title>
        <authorList>
            <person name="Haridas S."/>
            <person name="Albert R."/>
            <person name="Binder M."/>
            <person name="Bloem J."/>
            <person name="Labutti K."/>
            <person name="Salamov A."/>
            <person name="Andreopoulos B."/>
            <person name="Baker S."/>
            <person name="Barry K."/>
            <person name="Bills G."/>
            <person name="Bluhm B."/>
            <person name="Cannon C."/>
            <person name="Castanera R."/>
            <person name="Culley D."/>
            <person name="Daum C."/>
            <person name="Ezra D."/>
            <person name="Gonzalez J."/>
            <person name="Henrissat B."/>
            <person name="Kuo A."/>
            <person name="Liang C."/>
            <person name="Lipzen A."/>
            <person name="Lutzoni F."/>
            <person name="Magnuson J."/>
            <person name="Mondo S."/>
            <person name="Nolan M."/>
            <person name="Ohm R."/>
            <person name="Pangilinan J."/>
            <person name="Park H.-J."/>
            <person name="Ramirez L."/>
            <person name="Alfaro M."/>
            <person name="Sun H."/>
            <person name="Tritt A."/>
            <person name="Yoshinaga Y."/>
            <person name="Zwiers L.-H."/>
            <person name="Turgeon B."/>
            <person name="Goodwin S."/>
            <person name="Spatafora J."/>
            <person name="Crous P."/>
            <person name="Grigoriev I."/>
        </authorList>
    </citation>
    <scope>NUCLEOTIDE SEQUENCE</scope>
    <source>
        <strain evidence="2">CBS 115976</strain>
    </source>
</reference>
<gene>
    <name evidence="2" type="ORF">BT63DRAFT_481377</name>
</gene>
<dbReference type="OrthoDB" id="5336357at2759"/>
<keyword evidence="3" id="KW-1185">Reference proteome</keyword>
<dbReference type="EMBL" id="MU004238">
    <property type="protein sequence ID" value="KAF2666916.1"/>
    <property type="molecule type" value="Genomic_DNA"/>
</dbReference>
<name>A0A6A6U5L3_9PEZI</name>
<feature type="region of interest" description="Disordered" evidence="1">
    <location>
        <begin position="1"/>
        <end position="36"/>
    </location>
</feature>
<feature type="region of interest" description="Disordered" evidence="1">
    <location>
        <begin position="94"/>
        <end position="117"/>
    </location>
</feature>
<evidence type="ECO:0000256" key="1">
    <source>
        <dbReference type="SAM" id="MobiDB-lite"/>
    </source>
</evidence>
<organism evidence="2 3">
    <name type="scientific">Microthyrium microscopicum</name>
    <dbReference type="NCBI Taxonomy" id="703497"/>
    <lineage>
        <taxon>Eukaryota</taxon>
        <taxon>Fungi</taxon>
        <taxon>Dikarya</taxon>
        <taxon>Ascomycota</taxon>
        <taxon>Pezizomycotina</taxon>
        <taxon>Dothideomycetes</taxon>
        <taxon>Dothideomycetes incertae sedis</taxon>
        <taxon>Microthyriales</taxon>
        <taxon>Microthyriaceae</taxon>
        <taxon>Microthyrium</taxon>
    </lineage>
</organism>
<protein>
    <submittedName>
        <fullName evidence="2">Uncharacterized protein</fullName>
    </submittedName>
</protein>
<feature type="compositionally biased region" description="Polar residues" evidence="1">
    <location>
        <begin position="97"/>
        <end position="117"/>
    </location>
</feature>
<dbReference type="AlphaFoldDB" id="A0A6A6U5L3"/>
<dbReference type="Proteomes" id="UP000799302">
    <property type="component" value="Unassembled WGS sequence"/>
</dbReference>
<accession>A0A6A6U5L3</accession>